<dbReference type="AlphaFoldDB" id="A0A1H4QDZ1"/>
<dbReference type="GO" id="GO:0016874">
    <property type="term" value="F:ligase activity"/>
    <property type="evidence" value="ECO:0007669"/>
    <property type="project" value="UniProtKB-KW"/>
</dbReference>
<sequence length="393" mass="44771">MEFLKRINDYTLFVLVFSITFENWDVFGFGGTLSVTFIMSIAYIVTWVPFFKSSLNLFIFQKYTSFLLLFIVIGFVSTSLNPIYLIEFKQAFNYRVLLLILLMHLIANHLFNSPDLIFKTLNVFMLSIVLLFILSLLGIGVTYAQGRLEIFGENPNMIGFKGVLSFMIVIGRIFTQPLKLKIFTKWELLVIPASISLVLASGSRGAFLSLFVGFTLAILFKEMNIFKKLVLVAIGGFVATTLFIYALTENKVLQTRLQRSLDSGDIGRNELWEGAILIIKDNLFFGVGFTDLLPNMFKYSGYYLDPHNVFLYVLVTTGIIGFLFYMTYIVKVGIGLYRTYIKTKNISFLLLFCIVLFNMFKVGGGIGMIIFWLFFAIFISHISINKNAFLTTS</sequence>
<reference evidence="7 8" key="1">
    <citation type="submission" date="2016-10" db="EMBL/GenBank/DDBJ databases">
        <authorList>
            <person name="de Groot N.N."/>
        </authorList>
    </citation>
    <scope>NUCLEOTIDE SEQUENCE [LARGE SCALE GENOMIC DNA]</scope>
    <source>
        <strain evidence="7 8">MAR_2009_71</strain>
    </source>
</reference>
<feature type="transmembrane region" description="Helical" evidence="5">
    <location>
        <begin position="186"/>
        <end position="219"/>
    </location>
</feature>
<proteinExistence type="predicted"/>
<evidence type="ECO:0000313" key="8">
    <source>
        <dbReference type="Proteomes" id="UP000183038"/>
    </source>
</evidence>
<dbReference type="InterPro" id="IPR051533">
    <property type="entry name" value="WaaL-like"/>
</dbReference>
<evidence type="ECO:0000259" key="6">
    <source>
        <dbReference type="Pfam" id="PF04932"/>
    </source>
</evidence>
<feature type="transmembrane region" description="Helical" evidence="5">
    <location>
        <begin position="30"/>
        <end position="51"/>
    </location>
</feature>
<feature type="transmembrane region" description="Helical" evidence="5">
    <location>
        <begin position="225"/>
        <end position="248"/>
    </location>
</feature>
<evidence type="ECO:0000256" key="2">
    <source>
        <dbReference type="ARBA" id="ARBA00022692"/>
    </source>
</evidence>
<evidence type="ECO:0000256" key="4">
    <source>
        <dbReference type="ARBA" id="ARBA00023136"/>
    </source>
</evidence>
<feature type="transmembrane region" description="Helical" evidence="5">
    <location>
        <begin position="92"/>
        <end position="111"/>
    </location>
</feature>
<comment type="subcellular location">
    <subcellularLocation>
        <location evidence="1">Membrane</location>
        <topology evidence="1">Multi-pass membrane protein</topology>
    </subcellularLocation>
</comment>
<keyword evidence="7" id="KW-0436">Ligase</keyword>
<organism evidence="7 8">
    <name type="scientific">Maribacter dokdonensis</name>
    <dbReference type="NCBI Taxonomy" id="320912"/>
    <lineage>
        <taxon>Bacteria</taxon>
        <taxon>Pseudomonadati</taxon>
        <taxon>Bacteroidota</taxon>
        <taxon>Flavobacteriia</taxon>
        <taxon>Flavobacteriales</taxon>
        <taxon>Flavobacteriaceae</taxon>
        <taxon>Maribacter</taxon>
    </lineage>
</organism>
<evidence type="ECO:0000313" key="7">
    <source>
        <dbReference type="EMBL" id="SEC17813.1"/>
    </source>
</evidence>
<feature type="domain" description="O-antigen ligase-related" evidence="6">
    <location>
        <begin position="194"/>
        <end position="326"/>
    </location>
</feature>
<dbReference type="InterPro" id="IPR007016">
    <property type="entry name" value="O-antigen_ligase-rel_domated"/>
</dbReference>
<dbReference type="PANTHER" id="PTHR37422">
    <property type="entry name" value="TEICHURONIC ACID BIOSYNTHESIS PROTEIN TUAE"/>
    <property type="match status" value="1"/>
</dbReference>
<keyword evidence="3 5" id="KW-1133">Transmembrane helix</keyword>
<accession>A0A1H4QDZ1</accession>
<feature type="transmembrane region" description="Helical" evidence="5">
    <location>
        <begin position="123"/>
        <end position="144"/>
    </location>
</feature>
<feature type="transmembrane region" description="Helical" evidence="5">
    <location>
        <begin position="156"/>
        <end position="174"/>
    </location>
</feature>
<feature type="transmembrane region" description="Helical" evidence="5">
    <location>
        <begin position="309"/>
        <end position="330"/>
    </location>
</feature>
<evidence type="ECO:0000256" key="1">
    <source>
        <dbReference type="ARBA" id="ARBA00004141"/>
    </source>
</evidence>
<evidence type="ECO:0000256" key="5">
    <source>
        <dbReference type="SAM" id="Phobius"/>
    </source>
</evidence>
<keyword evidence="2 5" id="KW-0812">Transmembrane</keyword>
<keyword evidence="4 5" id="KW-0472">Membrane</keyword>
<evidence type="ECO:0000256" key="3">
    <source>
        <dbReference type="ARBA" id="ARBA00022989"/>
    </source>
</evidence>
<feature type="transmembrane region" description="Helical" evidence="5">
    <location>
        <begin position="342"/>
        <end position="360"/>
    </location>
</feature>
<dbReference type="Proteomes" id="UP000183038">
    <property type="component" value="Unassembled WGS sequence"/>
</dbReference>
<dbReference type="GO" id="GO:0016020">
    <property type="term" value="C:membrane"/>
    <property type="evidence" value="ECO:0007669"/>
    <property type="project" value="UniProtKB-SubCell"/>
</dbReference>
<name>A0A1H4QDZ1_9FLAO</name>
<dbReference type="PANTHER" id="PTHR37422:SF17">
    <property type="entry name" value="O-ANTIGEN LIGASE"/>
    <property type="match status" value="1"/>
</dbReference>
<feature type="transmembrane region" description="Helical" evidence="5">
    <location>
        <begin position="63"/>
        <end position="86"/>
    </location>
</feature>
<gene>
    <name evidence="7" type="ORF">SAMN05192540_2551</name>
</gene>
<dbReference type="Pfam" id="PF04932">
    <property type="entry name" value="Wzy_C"/>
    <property type="match status" value="1"/>
</dbReference>
<dbReference type="EMBL" id="FNTB01000001">
    <property type="protein sequence ID" value="SEC17813.1"/>
    <property type="molecule type" value="Genomic_DNA"/>
</dbReference>
<protein>
    <submittedName>
        <fullName evidence="7">O-antigen ligase</fullName>
    </submittedName>
</protein>